<feature type="region of interest" description="Disordered" evidence="5">
    <location>
        <begin position="308"/>
        <end position="329"/>
    </location>
</feature>
<dbReference type="Pfam" id="PF00126">
    <property type="entry name" value="HTH_1"/>
    <property type="match status" value="1"/>
</dbReference>
<dbReference type="InterPro" id="IPR000847">
    <property type="entry name" value="LysR_HTH_N"/>
</dbReference>
<dbReference type="PRINTS" id="PR00039">
    <property type="entry name" value="HTHLYSR"/>
</dbReference>
<dbReference type="AlphaFoldDB" id="A0A6N7XAN0"/>
<dbReference type="Gene3D" id="1.10.10.10">
    <property type="entry name" value="Winged helix-like DNA-binding domain superfamily/Winged helix DNA-binding domain"/>
    <property type="match status" value="1"/>
</dbReference>
<evidence type="ECO:0000313" key="7">
    <source>
        <dbReference type="EMBL" id="MST72447.1"/>
    </source>
</evidence>
<comment type="caution">
    <text evidence="7">The sequence shown here is derived from an EMBL/GenBank/DDBJ whole genome shotgun (WGS) entry which is preliminary data.</text>
</comment>
<dbReference type="Proteomes" id="UP000469325">
    <property type="component" value="Unassembled WGS sequence"/>
</dbReference>
<keyword evidence="3" id="KW-0238">DNA-binding</keyword>
<dbReference type="SUPFAM" id="SSF53850">
    <property type="entry name" value="Periplasmic binding protein-like II"/>
    <property type="match status" value="1"/>
</dbReference>
<dbReference type="GO" id="GO:0032993">
    <property type="term" value="C:protein-DNA complex"/>
    <property type="evidence" value="ECO:0007669"/>
    <property type="project" value="TreeGrafter"/>
</dbReference>
<keyword evidence="4" id="KW-0804">Transcription</keyword>
<evidence type="ECO:0000313" key="8">
    <source>
        <dbReference type="Proteomes" id="UP000469325"/>
    </source>
</evidence>
<reference evidence="7 8" key="1">
    <citation type="submission" date="2019-08" db="EMBL/GenBank/DDBJ databases">
        <title>In-depth cultivation of the pig gut microbiome towards novel bacterial diversity and tailored functional studies.</title>
        <authorList>
            <person name="Wylensek D."/>
            <person name="Hitch T.C.A."/>
            <person name="Clavel T."/>
        </authorList>
    </citation>
    <scope>NUCLEOTIDE SEQUENCE [LARGE SCALE GENOMIC DNA]</scope>
    <source>
        <strain evidence="7 8">CA-Schmier-601-WT-1</strain>
    </source>
</reference>
<dbReference type="CDD" id="cd05466">
    <property type="entry name" value="PBP2_LTTR_substrate"/>
    <property type="match status" value="1"/>
</dbReference>
<dbReference type="PANTHER" id="PTHR30346">
    <property type="entry name" value="TRANSCRIPTIONAL DUAL REGULATOR HCAR-RELATED"/>
    <property type="match status" value="1"/>
</dbReference>
<dbReference type="InterPro" id="IPR036390">
    <property type="entry name" value="WH_DNA-bd_sf"/>
</dbReference>
<dbReference type="PROSITE" id="PS50931">
    <property type="entry name" value="HTH_LYSR"/>
    <property type="match status" value="1"/>
</dbReference>
<evidence type="ECO:0000256" key="1">
    <source>
        <dbReference type="ARBA" id="ARBA00009437"/>
    </source>
</evidence>
<dbReference type="SUPFAM" id="SSF46785">
    <property type="entry name" value="Winged helix' DNA-binding domain"/>
    <property type="match status" value="1"/>
</dbReference>
<dbReference type="GO" id="GO:0003677">
    <property type="term" value="F:DNA binding"/>
    <property type="evidence" value="ECO:0007669"/>
    <property type="project" value="UniProtKB-KW"/>
</dbReference>
<dbReference type="InterPro" id="IPR036388">
    <property type="entry name" value="WH-like_DNA-bd_sf"/>
</dbReference>
<dbReference type="PANTHER" id="PTHR30346:SF9">
    <property type="entry name" value="LYSR FAMILY TRANSCRIPTIONAL REGULATOR"/>
    <property type="match status" value="1"/>
</dbReference>
<evidence type="ECO:0000259" key="6">
    <source>
        <dbReference type="PROSITE" id="PS50931"/>
    </source>
</evidence>
<evidence type="ECO:0000256" key="2">
    <source>
        <dbReference type="ARBA" id="ARBA00023015"/>
    </source>
</evidence>
<feature type="domain" description="HTH lysR-type" evidence="6">
    <location>
        <begin position="1"/>
        <end position="52"/>
    </location>
</feature>
<dbReference type="InterPro" id="IPR005119">
    <property type="entry name" value="LysR_subst-bd"/>
</dbReference>
<accession>A0A6N7XAN0</accession>
<protein>
    <submittedName>
        <fullName evidence="7">LysR family transcriptional regulator</fullName>
    </submittedName>
</protein>
<sequence length="329" mass="35775">MDYFVAVAEERSFTKAAERLSVTQQTLSAHIAGVERELGVRLVNRKVPLTLTYAGNVFLGYARSFQAQERSMRQEFQDIAGDERGLLGVGVASTRGHMIMPRAVAEFQAAHPGINVLLHEGENRELVTDLKEGRIDIAIATVAEDEPGLVVHRLYTDRVVLLLSNELLARLYGDRAEEVVASVAREGSLAPLASCPFMMLGQGDEPGDLARRLLEHSGVKPWERVQSSNSETLVDLAIRGVGACFVPLDLAQAAAREEGGQTLRCVDLGPQGSIPICAAWRDSKHVWSVVEAFYRLLLSQLARSEEGPAPWGERVVAPDAGAREQGGQA</sequence>
<evidence type="ECO:0000256" key="5">
    <source>
        <dbReference type="SAM" id="MobiDB-lite"/>
    </source>
</evidence>
<evidence type="ECO:0000256" key="4">
    <source>
        <dbReference type="ARBA" id="ARBA00023163"/>
    </source>
</evidence>
<gene>
    <name evidence="7" type="ORF">FYJ68_04910</name>
</gene>
<keyword evidence="2" id="KW-0805">Transcription regulation</keyword>
<comment type="similarity">
    <text evidence="1">Belongs to the LysR transcriptional regulatory family.</text>
</comment>
<proteinExistence type="inferred from homology"/>
<dbReference type="Gene3D" id="3.40.190.290">
    <property type="match status" value="1"/>
</dbReference>
<dbReference type="Pfam" id="PF03466">
    <property type="entry name" value="LysR_substrate"/>
    <property type="match status" value="1"/>
</dbReference>
<name>A0A6N7XAN0_9ACTN</name>
<dbReference type="EMBL" id="VUNC01000003">
    <property type="protein sequence ID" value="MST72447.1"/>
    <property type="molecule type" value="Genomic_DNA"/>
</dbReference>
<keyword evidence="8" id="KW-1185">Reference proteome</keyword>
<organism evidence="7 8">
    <name type="scientific">Olsenella porci</name>
    <dbReference type="NCBI Taxonomy" id="2652279"/>
    <lineage>
        <taxon>Bacteria</taxon>
        <taxon>Bacillati</taxon>
        <taxon>Actinomycetota</taxon>
        <taxon>Coriobacteriia</taxon>
        <taxon>Coriobacteriales</taxon>
        <taxon>Atopobiaceae</taxon>
        <taxon>Olsenella</taxon>
    </lineage>
</organism>
<dbReference type="GO" id="GO:0003700">
    <property type="term" value="F:DNA-binding transcription factor activity"/>
    <property type="evidence" value="ECO:0007669"/>
    <property type="project" value="InterPro"/>
</dbReference>
<evidence type="ECO:0000256" key="3">
    <source>
        <dbReference type="ARBA" id="ARBA00023125"/>
    </source>
</evidence>